<feature type="domain" description="Response regulatory" evidence="2">
    <location>
        <begin position="35"/>
        <end position="150"/>
    </location>
</feature>
<dbReference type="GO" id="GO:0000160">
    <property type="term" value="P:phosphorelay signal transduction system"/>
    <property type="evidence" value="ECO:0007669"/>
    <property type="project" value="InterPro"/>
</dbReference>
<dbReference type="CDD" id="cd17546">
    <property type="entry name" value="REC_hyHK_CKI1_RcsC-like"/>
    <property type="match status" value="2"/>
</dbReference>
<gene>
    <name evidence="3" type="ORF">SVIM_LOCUS280165</name>
</gene>
<dbReference type="SUPFAM" id="SSF52172">
    <property type="entry name" value="CheY-like"/>
    <property type="match status" value="2"/>
</dbReference>
<dbReference type="InterPro" id="IPR001789">
    <property type="entry name" value="Sig_transdc_resp-reg_receiver"/>
</dbReference>
<dbReference type="AlphaFoldDB" id="A0A6N2LUY3"/>
<dbReference type="Gene3D" id="3.40.50.2300">
    <property type="match status" value="2"/>
</dbReference>
<dbReference type="PROSITE" id="PS50110">
    <property type="entry name" value="RESPONSE_REGULATORY"/>
    <property type="match status" value="2"/>
</dbReference>
<feature type="domain" description="Response regulatory" evidence="2">
    <location>
        <begin position="149"/>
        <end position="264"/>
    </location>
</feature>
<accession>A0A6N2LUY3</accession>
<keyword evidence="1" id="KW-0597">Phosphoprotein</keyword>
<organism evidence="3">
    <name type="scientific">Salix viminalis</name>
    <name type="common">Common osier</name>
    <name type="synonym">Basket willow</name>
    <dbReference type="NCBI Taxonomy" id="40686"/>
    <lineage>
        <taxon>Eukaryota</taxon>
        <taxon>Viridiplantae</taxon>
        <taxon>Streptophyta</taxon>
        <taxon>Embryophyta</taxon>
        <taxon>Tracheophyta</taxon>
        <taxon>Spermatophyta</taxon>
        <taxon>Magnoliopsida</taxon>
        <taxon>eudicotyledons</taxon>
        <taxon>Gunneridae</taxon>
        <taxon>Pentapetalae</taxon>
        <taxon>rosids</taxon>
        <taxon>fabids</taxon>
        <taxon>Malpighiales</taxon>
        <taxon>Salicaceae</taxon>
        <taxon>Saliceae</taxon>
        <taxon>Salix</taxon>
    </lineage>
</organism>
<dbReference type="PANTHER" id="PTHR43228:SF19">
    <property type="entry name" value="RESPONSE REGULATOR RECEIVER DOMAIN PROTEIN"/>
    <property type="match status" value="1"/>
</dbReference>
<sequence>MIEFKGMCSLQSSITRSKVMTGGEENSDGGKTDFHVLVVDDSTVVRMVHRMLITSLGLKVQEAKNGKEAVDLHINGAYFDLIFMDMEMPIMNGPTATRELRAMGVKSNIVGVTSCTFDSAHKDFIEAGLDHCVMTGGEENSDGGKTNFHVLVVDDSTVVRMVHRMLMTSLGLKVQEAKNGKEAVDLHINGAYFDLIFMDMEMPIMNGPTATRELRAMGVKSNIVGVTSCTFESAHKDFIEAGVNHCVSKPLTIAMISSFLPDSNK</sequence>
<evidence type="ECO:0000313" key="3">
    <source>
        <dbReference type="EMBL" id="VFU45035.1"/>
    </source>
</evidence>
<dbReference type="PANTHER" id="PTHR43228">
    <property type="entry name" value="TWO-COMPONENT RESPONSE REGULATOR"/>
    <property type="match status" value="1"/>
</dbReference>
<name>A0A6N2LUY3_SALVM</name>
<evidence type="ECO:0000259" key="2">
    <source>
        <dbReference type="PROSITE" id="PS50110"/>
    </source>
</evidence>
<feature type="modified residue" description="4-aspartylphosphate" evidence="1">
    <location>
        <position position="199"/>
    </location>
</feature>
<dbReference type="EMBL" id="CAADRP010001614">
    <property type="protein sequence ID" value="VFU45035.1"/>
    <property type="molecule type" value="Genomic_DNA"/>
</dbReference>
<feature type="modified residue" description="4-aspartylphosphate" evidence="1">
    <location>
        <position position="85"/>
    </location>
</feature>
<dbReference type="InterPro" id="IPR052048">
    <property type="entry name" value="ST_Response_Regulator"/>
</dbReference>
<evidence type="ECO:0000256" key="1">
    <source>
        <dbReference type="PROSITE-ProRule" id="PRU00169"/>
    </source>
</evidence>
<proteinExistence type="predicted"/>
<reference evidence="3" key="1">
    <citation type="submission" date="2019-03" db="EMBL/GenBank/DDBJ databases">
        <authorList>
            <person name="Mank J."/>
            <person name="Almeida P."/>
        </authorList>
    </citation>
    <scope>NUCLEOTIDE SEQUENCE</scope>
    <source>
        <strain evidence="3">78183</strain>
    </source>
</reference>
<dbReference type="SMART" id="SM00448">
    <property type="entry name" value="REC"/>
    <property type="match status" value="2"/>
</dbReference>
<dbReference type="Pfam" id="PF00072">
    <property type="entry name" value="Response_reg"/>
    <property type="match status" value="2"/>
</dbReference>
<dbReference type="InterPro" id="IPR011006">
    <property type="entry name" value="CheY-like_superfamily"/>
</dbReference>
<protein>
    <recommendedName>
        <fullName evidence="2">Response regulatory domain-containing protein</fullName>
    </recommendedName>
</protein>